<evidence type="ECO:0000313" key="1">
    <source>
        <dbReference type="EMBL" id="AKB78764.1"/>
    </source>
</evidence>
<evidence type="ECO:0000313" key="2">
    <source>
        <dbReference type="Proteomes" id="UP000033101"/>
    </source>
</evidence>
<dbReference type="PATRIC" id="fig|1434110.4.peg.2918"/>
<keyword evidence="2" id="KW-1185">Reference proteome</keyword>
<sequence length="96" mass="10830">MKRNKFSGTRKKKTKCTACIELISSSRICSFSNIRQNKPVSERKKSMITENEALEAGSSISKIYDNVVCKTPVFFFPSLIRIRATDGEGNTIEVTY</sequence>
<dbReference type="AlphaFoldDB" id="A0A0E3SAL9"/>
<dbReference type="OrthoDB" id="135270at2157"/>
<dbReference type="RefSeq" id="WP_048139968.1">
    <property type="nucleotide sequence ID" value="NZ_BBCW01000096.1"/>
</dbReference>
<dbReference type="GeneID" id="24831543"/>
<gene>
    <name evidence="1" type="ORF">MSHOH_2281</name>
</gene>
<dbReference type="Proteomes" id="UP000033101">
    <property type="component" value="Chromosome"/>
</dbReference>
<dbReference type="EMBL" id="CP009516">
    <property type="protein sequence ID" value="AKB78764.1"/>
    <property type="molecule type" value="Genomic_DNA"/>
</dbReference>
<protein>
    <submittedName>
        <fullName evidence="1">Uncharacterized protein</fullName>
    </submittedName>
</protein>
<dbReference type="HOGENOM" id="CLU_183482_0_0_2"/>
<organism evidence="1 2">
    <name type="scientific">Methanosarcina horonobensis HB-1 = JCM 15518</name>
    <dbReference type="NCBI Taxonomy" id="1434110"/>
    <lineage>
        <taxon>Archaea</taxon>
        <taxon>Methanobacteriati</taxon>
        <taxon>Methanobacteriota</taxon>
        <taxon>Stenosarchaea group</taxon>
        <taxon>Methanomicrobia</taxon>
        <taxon>Methanosarcinales</taxon>
        <taxon>Methanosarcinaceae</taxon>
        <taxon>Methanosarcina</taxon>
    </lineage>
</organism>
<dbReference type="KEGG" id="mhor:MSHOH_2281"/>
<name>A0A0E3SAL9_9EURY</name>
<proteinExistence type="predicted"/>
<reference evidence="1 2" key="1">
    <citation type="submission" date="2014-07" db="EMBL/GenBank/DDBJ databases">
        <title>Methanogenic archaea and the global carbon cycle.</title>
        <authorList>
            <person name="Henriksen J.R."/>
            <person name="Luke J."/>
            <person name="Reinhart S."/>
            <person name="Benedict M.N."/>
            <person name="Youngblut N.D."/>
            <person name="Metcalf M.E."/>
            <person name="Whitaker R.J."/>
            <person name="Metcalf W.W."/>
        </authorList>
    </citation>
    <scope>NUCLEOTIDE SEQUENCE [LARGE SCALE GENOMIC DNA]</scope>
    <source>
        <strain evidence="1 2">HB-1</strain>
    </source>
</reference>
<accession>A0A0E3SAL9</accession>